<evidence type="ECO:0000256" key="3">
    <source>
        <dbReference type="ARBA" id="ARBA00022448"/>
    </source>
</evidence>
<feature type="transmembrane region" description="Helical" evidence="9">
    <location>
        <begin position="176"/>
        <end position="202"/>
    </location>
</feature>
<keyword evidence="3" id="KW-0813">Transport</keyword>
<evidence type="ECO:0000313" key="11">
    <source>
        <dbReference type="Proteomes" id="UP001251870"/>
    </source>
</evidence>
<evidence type="ECO:0000256" key="2">
    <source>
        <dbReference type="ARBA" id="ARBA00007935"/>
    </source>
</evidence>
<dbReference type="Proteomes" id="UP001251870">
    <property type="component" value="Unassembled WGS sequence"/>
</dbReference>
<evidence type="ECO:0000313" key="10">
    <source>
        <dbReference type="EMBL" id="MDR8018423.1"/>
    </source>
</evidence>
<dbReference type="RefSeq" id="WP_310547394.1">
    <property type="nucleotide sequence ID" value="NZ_JAVKGR010000001.1"/>
</dbReference>
<dbReference type="InterPro" id="IPR000522">
    <property type="entry name" value="ABC_transptr_permease_BtuC"/>
</dbReference>
<evidence type="ECO:0000256" key="5">
    <source>
        <dbReference type="ARBA" id="ARBA00022692"/>
    </source>
</evidence>
<dbReference type="PANTHER" id="PTHR30472:SF1">
    <property type="entry name" value="FE(3+) DICITRATE TRANSPORT SYSTEM PERMEASE PROTEIN FECC-RELATED"/>
    <property type="match status" value="1"/>
</dbReference>
<keyword evidence="6 9" id="KW-1133">Transmembrane helix</keyword>
<feature type="transmembrane region" description="Helical" evidence="9">
    <location>
        <begin position="120"/>
        <end position="139"/>
    </location>
</feature>
<feature type="transmembrane region" description="Helical" evidence="9">
    <location>
        <begin position="27"/>
        <end position="47"/>
    </location>
</feature>
<comment type="similarity">
    <text evidence="2">Belongs to the binding-protein-dependent transport system permease family. FecCD subfamily.</text>
</comment>
<dbReference type="InterPro" id="IPR037294">
    <property type="entry name" value="ABC_BtuC-like"/>
</dbReference>
<evidence type="ECO:0000256" key="1">
    <source>
        <dbReference type="ARBA" id="ARBA00004651"/>
    </source>
</evidence>
<organism evidence="10 11">
    <name type="scientific">Nesterenkonia aerolata</name>
    <dbReference type="NCBI Taxonomy" id="3074079"/>
    <lineage>
        <taxon>Bacteria</taxon>
        <taxon>Bacillati</taxon>
        <taxon>Actinomycetota</taxon>
        <taxon>Actinomycetes</taxon>
        <taxon>Micrococcales</taxon>
        <taxon>Micrococcaceae</taxon>
        <taxon>Nesterenkonia</taxon>
    </lineage>
</organism>
<proteinExistence type="inferred from homology"/>
<dbReference type="CDD" id="cd06550">
    <property type="entry name" value="TM_ABC_iron-siderophores_like"/>
    <property type="match status" value="1"/>
</dbReference>
<feature type="transmembrane region" description="Helical" evidence="9">
    <location>
        <begin position="89"/>
        <end position="108"/>
    </location>
</feature>
<feature type="transmembrane region" description="Helical" evidence="9">
    <location>
        <begin position="223"/>
        <end position="245"/>
    </location>
</feature>
<reference evidence="10 11" key="1">
    <citation type="submission" date="2023-09" db="EMBL/GenBank/DDBJ databases">
        <title>Description of three actinobacteria isolated from air of manufacturing shop in a pharmaceutical factory.</title>
        <authorList>
            <person name="Zhang D.-F."/>
        </authorList>
    </citation>
    <scope>NUCLEOTIDE SEQUENCE [LARGE SCALE GENOMIC DNA]</scope>
    <source>
        <strain evidence="10 11">LY-0111</strain>
    </source>
</reference>
<feature type="transmembrane region" description="Helical" evidence="9">
    <location>
        <begin position="146"/>
        <end position="164"/>
    </location>
</feature>
<keyword evidence="11" id="KW-1185">Reference proteome</keyword>
<dbReference type="PANTHER" id="PTHR30472">
    <property type="entry name" value="FERRIC ENTEROBACTIN TRANSPORT SYSTEM PERMEASE PROTEIN"/>
    <property type="match status" value="1"/>
</dbReference>
<keyword evidence="4" id="KW-1003">Cell membrane</keyword>
<keyword evidence="5 9" id="KW-0812">Transmembrane</keyword>
<name>A0ABU2DPI5_9MICC</name>
<feature type="transmembrane region" description="Helical" evidence="9">
    <location>
        <begin position="265"/>
        <end position="291"/>
    </location>
</feature>
<dbReference type="EMBL" id="JAVKGR010000001">
    <property type="protein sequence ID" value="MDR8018423.1"/>
    <property type="molecule type" value="Genomic_DNA"/>
</dbReference>
<keyword evidence="7 9" id="KW-0472">Membrane</keyword>
<sequence>MTIETPEATATADPRDPRRAASVPRRAGVILAGLIILAALAWASLFVGSGDISAARTLEILAAWTRGELPAGERGTAELIILERRLPRTILAILVGAALGVSGTLMQALTRNPLADPGLLGVNAGAYTAVVLGSATMGITIGTAHVWLALGGALITAVVVYGIGTSGRLGGSPVKLVLTGVALGAVLSGLSHGITLAMPEVFDKVRFWSAGSLQGRTFDEVTAVLPFLAVGAVFAVLLPAALNALALGDDAAVALGARPTLTRLLGLAAVTLLCGAATAAAGPLSFIGLIVPHALRMLLGPDHRWLVPMSLLAAPILMLAADELARLAVAAELPTGVVTAFLGAPVLITLTRRKGVREL</sequence>
<evidence type="ECO:0000256" key="6">
    <source>
        <dbReference type="ARBA" id="ARBA00022989"/>
    </source>
</evidence>
<dbReference type="SUPFAM" id="SSF81345">
    <property type="entry name" value="ABC transporter involved in vitamin B12 uptake, BtuC"/>
    <property type="match status" value="1"/>
</dbReference>
<evidence type="ECO:0000256" key="7">
    <source>
        <dbReference type="ARBA" id="ARBA00023136"/>
    </source>
</evidence>
<gene>
    <name evidence="10" type="ORF">RIL96_02415</name>
</gene>
<accession>A0ABU2DPI5</accession>
<evidence type="ECO:0000256" key="8">
    <source>
        <dbReference type="SAM" id="MobiDB-lite"/>
    </source>
</evidence>
<evidence type="ECO:0000256" key="4">
    <source>
        <dbReference type="ARBA" id="ARBA00022475"/>
    </source>
</evidence>
<dbReference type="Pfam" id="PF01032">
    <property type="entry name" value="FecCD"/>
    <property type="match status" value="1"/>
</dbReference>
<protein>
    <submittedName>
        <fullName evidence="10">Iron chelate uptake ABC transporter family permease subunit</fullName>
    </submittedName>
</protein>
<feature type="transmembrane region" description="Helical" evidence="9">
    <location>
        <begin position="327"/>
        <end position="350"/>
    </location>
</feature>
<feature type="region of interest" description="Disordered" evidence="8">
    <location>
        <begin position="1"/>
        <end position="20"/>
    </location>
</feature>
<dbReference type="Gene3D" id="1.10.3470.10">
    <property type="entry name" value="ABC transporter involved in vitamin B12 uptake, BtuC"/>
    <property type="match status" value="1"/>
</dbReference>
<comment type="caution">
    <text evidence="10">The sequence shown here is derived from an EMBL/GenBank/DDBJ whole genome shotgun (WGS) entry which is preliminary data.</text>
</comment>
<comment type="subcellular location">
    <subcellularLocation>
        <location evidence="1">Cell membrane</location>
        <topology evidence="1">Multi-pass membrane protein</topology>
    </subcellularLocation>
</comment>
<evidence type="ECO:0000256" key="9">
    <source>
        <dbReference type="SAM" id="Phobius"/>
    </source>
</evidence>